<keyword evidence="1" id="KW-0472">Membrane</keyword>
<sequence>MTTRMLPVRDCPKTPDSVSEMSEMCNHAQGTINKLAKQPHMEWIRAAWSTTSATVHMYGVDFMFDSRGDRSELVWCLSRDRAEWLLYLVAIYTYLTTTAASILKQDEPASLVFTHQCRLLLESESSRELARRV</sequence>
<protein>
    <submittedName>
        <fullName evidence="2">Uncharacterized protein</fullName>
    </submittedName>
</protein>
<dbReference type="Proteomes" id="UP000032336">
    <property type="component" value="Unassembled WGS sequence"/>
</dbReference>
<evidence type="ECO:0000313" key="3">
    <source>
        <dbReference type="Proteomes" id="UP000032336"/>
    </source>
</evidence>
<evidence type="ECO:0000313" key="2">
    <source>
        <dbReference type="EMBL" id="KJE75393.1"/>
    </source>
</evidence>
<proteinExistence type="predicted"/>
<accession>A0A0D8FQ41</accession>
<organism evidence="2 3">
    <name type="scientific">Ferrimicrobium acidiphilum DSM 19497</name>
    <dbReference type="NCBI Taxonomy" id="1121877"/>
    <lineage>
        <taxon>Bacteria</taxon>
        <taxon>Bacillati</taxon>
        <taxon>Actinomycetota</taxon>
        <taxon>Acidimicrobiia</taxon>
        <taxon>Acidimicrobiales</taxon>
        <taxon>Acidimicrobiaceae</taxon>
        <taxon>Ferrimicrobium</taxon>
    </lineage>
</organism>
<comment type="caution">
    <text evidence="2">The sequence shown here is derived from an EMBL/GenBank/DDBJ whole genome shotgun (WGS) entry which is preliminary data.</text>
</comment>
<evidence type="ECO:0000256" key="1">
    <source>
        <dbReference type="SAM" id="Phobius"/>
    </source>
</evidence>
<gene>
    <name evidence="2" type="ORF">FEAC_28660</name>
</gene>
<reference evidence="2 3" key="1">
    <citation type="submission" date="2015-01" db="EMBL/GenBank/DDBJ databases">
        <title>Draft genome of the acidophilic iron oxidizer Ferrimicrobium acidiphilum strain T23.</title>
        <authorList>
            <person name="Poehlein A."/>
            <person name="Eisen S."/>
            <person name="Schloemann M."/>
            <person name="Johnson B.D."/>
            <person name="Daniel R."/>
            <person name="Muehling M."/>
        </authorList>
    </citation>
    <scope>NUCLEOTIDE SEQUENCE [LARGE SCALE GENOMIC DNA]</scope>
    <source>
        <strain evidence="2 3">T23</strain>
    </source>
</reference>
<feature type="transmembrane region" description="Helical" evidence="1">
    <location>
        <begin position="84"/>
        <end position="103"/>
    </location>
</feature>
<dbReference type="AlphaFoldDB" id="A0A0D8FQ41"/>
<keyword evidence="1" id="KW-1133">Transmembrane helix</keyword>
<keyword evidence="3" id="KW-1185">Reference proteome</keyword>
<keyword evidence="1" id="KW-0812">Transmembrane</keyword>
<dbReference type="EMBL" id="JXUW01000044">
    <property type="protein sequence ID" value="KJE75393.1"/>
    <property type="molecule type" value="Genomic_DNA"/>
</dbReference>
<name>A0A0D8FQ41_9ACTN</name>